<dbReference type="PANTHER" id="PTHR11895">
    <property type="entry name" value="TRANSAMIDASE"/>
    <property type="match status" value="1"/>
</dbReference>
<evidence type="ECO:0000256" key="1">
    <source>
        <dbReference type="ARBA" id="ARBA00009199"/>
    </source>
</evidence>
<dbReference type="Gene3D" id="3.90.1300.10">
    <property type="entry name" value="Amidase signature (AS) domain"/>
    <property type="match status" value="1"/>
</dbReference>
<dbReference type="InterPro" id="IPR036928">
    <property type="entry name" value="AS_sf"/>
</dbReference>
<gene>
    <name evidence="4" type="ORF">B4915_01575</name>
</gene>
<comment type="caution">
    <text evidence="4">The sequence shown here is derived from an EMBL/GenBank/DDBJ whole genome shotgun (WGS) entry which is preliminary data.</text>
</comment>
<dbReference type="SUPFAM" id="SSF75304">
    <property type="entry name" value="Amidase signature (AS) enzymes"/>
    <property type="match status" value="1"/>
</dbReference>
<evidence type="ECO:0000313" key="4">
    <source>
        <dbReference type="EMBL" id="PRI12488.1"/>
    </source>
</evidence>
<keyword evidence="5" id="KW-1185">Reference proteome</keyword>
<dbReference type="InterPro" id="IPR000120">
    <property type="entry name" value="Amidase"/>
</dbReference>
<dbReference type="AlphaFoldDB" id="A0A2S9QSE1"/>
<dbReference type="PANTHER" id="PTHR11895:SF7">
    <property type="entry name" value="GLUTAMYL-TRNA(GLN) AMIDOTRANSFERASE SUBUNIT A, MITOCHONDRIAL"/>
    <property type="match status" value="1"/>
</dbReference>
<dbReference type="GO" id="GO:0003824">
    <property type="term" value="F:catalytic activity"/>
    <property type="evidence" value="ECO:0007669"/>
    <property type="project" value="InterPro"/>
</dbReference>
<sequence>MSTRTLPPESVVPGASRTAPGDPSPCAGSAALTALSATDALAGFAAGDFSPSELFAATAERIAAGAGDREHGVNPFTELLLDEAAERARAADDAYCAARRSGTPVPPLLGLPVATKEKHGIAGRRLEQGLAACRGQRAEADHPVVERILAAGGIIHARTTSPEFSCATVTHSPAWGVTRNPWNLAASPGGSSGGAGAALAAGMAQLATASDIAGSTRIPAGFTGTVGYKAPYGRIPGLPPLAADWYRGDGPMGRTVADTALFAAVMSGRHPVDHRSWGAHGERPDRGVPHGAEAVRGLRIGYDPTLGDYPVAASIRANTDRVARALEEAGAVIVPVSLPWTSERITRVTFAHFGHILGPAMAALTAGTEDRLAPYTRRFIADAAAAAARTPLTESLALDAELQRELAEAMAGLDALITPTQAVEMLDADGDYLDGIAVRAADGRIRQLSHYWEAHLTSPFNVANHCPVLSVPSGMSAVGVPTGVQVVGQPGDEATVFRIGSAVEALTEMPPFPELARLRG</sequence>
<protein>
    <submittedName>
        <fullName evidence="4">Amidase</fullName>
    </submittedName>
</protein>
<proteinExistence type="inferred from homology"/>
<reference evidence="4 5" key="1">
    <citation type="journal article" date="2017" name="New Microbes New Infect">
        <title>Genome sequence of 'Leucobacter massiliensis' sp. nov. isolated from human pharynx after travel to the 2014 Hajj.</title>
        <authorList>
            <person name="Leangapichart T."/>
            <person name="Gautret P."/>
            <person name="Nguyen T.T."/>
            <person name="Armstrong N."/>
            <person name="Rolain J.M."/>
        </authorList>
    </citation>
    <scope>NUCLEOTIDE SEQUENCE [LARGE SCALE GENOMIC DNA]</scope>
    <source>
        <strain evidence="4 5">122RC15</strain>
    </source>
</reference>
<comment type="similarity">
    <text evidence="1">Belongs to the amidase family.</text>
</comment>
<feature type="domain" description="Amidase" evidence="3">
    <location>
        <begin position="73"/>
        <end position="496"/>
    </location>
</feature>
<evidence type="ECO:0000259" key="3">
    <source>
        <dbReference type="Pfam" id="PF01425"/>
    </source>
</evidence>
<accession>A0A2S9QSE1</accession>
<dbReference type="OrthoDB" id="182039at2"/>
<feature type="region of interest" description="Disordered" evidence="2">
    <location>
        <begin position="1"/>
        <end position="25"/>
    </location>
</feature>
<dbReference type="Proteomes" id="UP000238650">
    <property type="component" value="Unassembled WGS sequence"/>
</dbReference>
<evidence type="ECO:0000313" key="5">
    <source>
        <dbReference type="Proteomes" id="UP000238650"/>
    </source>
</evidence>
<dbReference type="Pfam" id="PF01425">
    <property type="entry name" value="Amidase"/>
    <property type="match status" value="1"/>
</dbReference>
<dbReference type="RefSeq" id="WP_105804193.1">
    <property type="nucleotide sequence ID" value="NZ_MWZD01000012.1"/>
</dbReference>
<evidence type="ECO:0000256" key="2">
    <source>
        <dbReference type="SAM" id="MobiDB-lite"/>
    </source>
</evidence>
<dbReference type="InterPro" id="IPR023631">
    <property type="entry name" value="Amidase_dom"/>
</dbReference>
<name>A0A2S9QSE1_9MICO</name>
<organism evidence="4 5">
    <name type="scientific">Leucobacter massiliensis</name>
    <dbReference type="NCBI Taxonomy" id="1686285"/>
    <lineage>
        <taxon>Bacteria</taxon>
        <taxon>Bacillati</taxon>
        <taxon>Actinomycetota</taxon>
        <taxon>Actinomycetes</taxon>
        <taxon>Micrococcales</taxon>
        <taxon>Microbacteriaceae</taxon>
        <taxon>Leucobacter</taxon>
    </lineage>
</organism>
<dbReference type="EMBL" id="MWZD01000012">
    <property type="protein sequence ID" value="PRI12488.1"/>
    <property type="molecule type" value="Genomic_DNA"/>
</dbReference>